<dbReference type="Proteomes" id="UP000053327">
    <property type="component" value="Unassembled WGS sequence"/>
</dbReference>
<proteinExistence type="predicted"/>
<keyword evidence="1" id="KW-0472">Membrane</keyword>
<name>A0A0J9T1G6_PLAV1</name>
<evidence type="ECO:0008006" key="4">
    <source>
        <dbReference type="Google" id="ProtNLM"/>
    </source>
</evidence>
<accession>A0A0J9T1G6</accession>
<gene>
    <name evidence="2" type="ORF">PVBG_05632</name>
</gene>
<sequence length="251" mass="28576">MKDGKSIEEIVESFDASKYCDSFSNAMASHLGSKENAKNICELFTKLCNHFPNCKKQEQDTSYKQNCGLLNYWLNIKLNEDKINGNTCVSYFENSIQSQCVDIFGYSANSLDYLFDIEKDELNKMNILYSLYEKYSKLDAIKYDNVDQAKQSLSTLSTACCPDYIKVSYMCNEDNKKNNRKFCDKLNAFKSKHDALYEKVAAKGDEYSDYFIKLSDCPNNKIISTAVTGSIIGLIPLLGVLYKVSELNIKI</sequence>
<evidence type="ECO:0000256" key="1">
    <source>
        <dbReference type="SAM" id="Phobius"/>
    </source>
</evidence>
<dbReference type="OrthoDB" id="389191at2759"/>
<protein>
    <recommendedName>
        <fullName evidence="4">Variable surface protein Vir7-like protein</fullName>
    </recommendedName>
</protein>
<feature type="transmembrane region" description="Helical" evidence="1">
    <location>
        <begin position="222"/>
        <end position="242"/>
    </location>
</feature>
<reference evidence="2 3" key="1">
    <citation type="submission" date="2011-08" db="EMBL/GenBank/DDBJ databases">
        <title>The Genome Sequence of Plasmodium vivax Brazil I.</title>
        <authorList>
            <consortium name="The Broad Institute Genome Sequencing Platform"/>
            <consortium name="The Broad Institute Genome Sequencing Center for Infectious Disease"/>
            <person name="Neafsey D."/>
            <person name="Carlton J."/>
            <person name="Barnwell J."/>
            <person name="Collins W."/>
            <person name="Escalante A."/>
            <person name="Mullikin J."/>
            <person name="Saul A."/>
            <person name="Guigo R."/>
            <person name="Camara F."/>
            <person name="Young S.K."/>
            <person name="Zeng Q."/>
            <person name="Gargeya S."/>
            <person name="Fitzgerald M."/>
            <person name="Haas B."/>
            <person name="Abouelleil A."/>
            <person name="Alvarado L."/>
            <person name="Arachchi H.M."/>
            <person name="Berlin A."/>
            <person name="Brown A."/>
            <person name="Chapman S.B."/>
            <person name="Chen Z."/>
            <person name="Dunbar C."/>
            <person name="Freedman E."/>
            <person name="Gearin G."/>
            <person name="Gellesch M."/>
            <person name="Goldberg J."/>
            <person name="Griggs A."/>
            <person name="Gujja S."/>
            <person name="Heiman D."/>
            <person name="Howarth C."/>
            <person name="Larson L."/>
            <person name="Lui A."/>
            <person name="MacDonald P.J.P."/>
            <person name="Montmayeur A."/>
            <person name="Murphy C."/>
            <person name="Neiman D."/>
            <person name="Pearson M."/>
            <person name="Priest M."/>
            <person name="Roberts A."/>
            <person name="Saif S."/>
            <person name="Shea T."/>
            <person name="Shenoy N."/>
            <person name="Sisk P."/>
            <person name="Stolte C."/>
            <person name="Sykes S."/>
            <person name="Wortman J."/>
            <person name="Nusbaum C."/>
            <person name="Birren B."/>
        </authorList>
    </citation>
    <scope>NUCLEOTIDE SEQUENCE [LARGE SCALE GENOMIC DNA]</scope>
    <source>
        <strain evidence="2 3">Brazil I</strain>
    </source>
</reference>
<dbReference type="AlphaFoldDB" id="A0A0J9T1G6"/>
<evidence type="ECO:0000313" key="3">
    <source>
        <dbReference type="Proteomes" id="UP000053327"/>
    </source>
</evidence>
<keyword evidence="1" id="KW-1133">Transmembrane helix</keyword>
<dbReference type="EMBL" id="KQ234750">
    <property type="protein sequence ID" value="KMZ88836.1"/>
    <property type="molecule type" value="Genomic_DNA"/>
</dbReference>
<keyword evidence="1" id="KW-0812">Transmembrane</keyword>
<organism evidence="2 3">
    <name type="scientific">Plasmodium vivax (strain Brazil I)</name>
    <dbReference type="NCBI Taxonomy" id="1033975"/>
    <lineage>
        <taxon>Eukaryota</taxon>
        <taxon>Sar</taxon>
        <taxon>Alveolata</taxon>
        <taxon>Apicomplexa</taxon>
        <taxon>Aconoidasida</taxon>
        <taxon>Haemosporida</taxon>
        <taxon>Plasmodiidae</taxon>
        <taxon>Plasmodium</taxon>
        <taxon>Plasmodium (Plasmodium)</taxon>
    </lineage>
</organism>
<evidence type="ECO:0000313" key="2">
    <source>
        <dbReference type="EMBL" id="KMZ88836.1"/>
    </source>
</evidence>